<protein>
    <submittedName>
        <fullName evidence="3">Type III restriction enzyme, res subunit</fullName>
    </submittedName>
</protein>
<dbReference type="NCBIfam" id="NF046055">
    <property type="entry name" value="restr_BPTD_3080"/>
    <property type="match status" value="1"/>
</dbReference>
<dbReference type="Proteomes" id="UP000315017">
    <property type="component" value="Chromosome"/>
</dbReference>
<dbReference type="Gene3D" id="3.40.50.300">
    <property type="entry name" value="P-loop containing nucleotide triphosphate hydrolases"/>
    <property type="match status" value="2"/>
</dbReference>
<evidence type="ECO:0000256" key="1">
    <source>
        <dbReference type="SAM" id="MobiDB-lite"/>
    </source>
</evidence>
<evidence type="ECO:0000259" key="2">
    <source>
        <dbReference type="Pfam" id="PF04851"/>
    </source>
</evidence>
<dbReference type="OrthoDB" id="9804145at2"/>
<dbReference type="PANTHER" id="PTHR47396">
    <property type="entry name" value="TYPE I RESTRICTION ENZYME ECOKI R PROTEIN"/>
    <property type="match status" value="1"/>
</dbReference>
<dbReference type="RefSeq" id="WP_145085569.1">
    <property type="nucleotide sequence ID" value="NZ_CP036274.1"/>
</dbReference>
<dbReference type="GO" id="GO:0005524">
    <property type="term" value="F:ATP binding"/>
    <property type="evidence" value="ECO:0007669"/>
    <property type="project" value="InterPro"/>
</dbReference>
<feature type="region of interest" description="Disordered" evidence="1">
    <location>
        <begin position="313"/>
        <end position="334"/>
    </location>
</feature>
<sequence>MAAVNIENPILNGPFEEPSRHFKFDDDGITEEIISSRRPSAYFLPIPQQKKKEKQKYFDTDWTDDRKVESKFINDVRERVRLWREGRYPSITPTSRRLLEYWTDPDRDKPLFFCQIEALETVIYLTEAAARCGDQWIATELKSFNDAHNPLLDRIAFKMATGSGKTVVMAMLIAWHTLNKIADRQNPKFADAFLLVAPGITIRDRLRVLLPSDPNSYYRQRDIVPSWQMDDLQKAKIIIANYHGFLLREKESAASLTKKLLAQGGPSPFTESPDEMVRRVLRELGTKKNIVVINDEAHHCYRGKPAAIADDEANEAAAADEATEKLTGDDRKEAAKRNEEARVWITGLEAIKQKIGIRSVYDLSATPFFLKGSGYGEGKLFPWVVSDFSLIDAIEAGIVKIPRVPVADDSGSSEVLAYRDIWHAIRDDLPKKGRKTDAKTGPPHLPAKLQGALLSLYQNYQKSYERWEQNAEARARGLTPPVFIVVCNNTNVSKMVFDFIAGWEKELPDGSEVVVPGALPIFSNEQGGEWTHRPNTVLIDSEQLESGESLSPEFKALAGAEIEEFKAEYRARFPGRDADKVTDEELLREVMNTVGKAGKLGENIKCVVSVSMLTEGWDANTVTHILGVRAFGTQLLCEQVVGRGLRRMSYSLNSEGKFEPEYAEVYGVPFSFIASTGSANPKPTPQPTRVRALSERKECAISFPRLLGYRYDIAEPELKYRFTRDCRLKLSTKDIPTKTENAPIVGQSVIHTLDDLKQRREKEVAFLLAKLTLEKYFRADNEKQTDRPAAHTWNNEVQAWRFPQLLQIAQEWLDQCVDVSDDAFKQLLLLVEFAHDAADRIYLAIVSGDNNDAGRKILLPIMQPYDPLGSTDCVDFSTVRPTMPTSPAKCHISHMVADTKTWEQKVADVLEDLREVIHYVKNQGLGFTIPYTINGIERRYFPDFLVRIDDGQGPDDLLNLVLECSGEAKKEKSAKVATARNLWIPAVNNAGEFGRWAFLETSDPWNLKTILRQFLRETKELATT</sequence>
<dbReference type="GO" id="GO:0003677">
    <property type="term" value="F:DNA binding"/>
    <property type="evidence" value="ECO:0007669"/>
    <property type="project" value="InterPro"/>
</dbReference>
<proteinExistence type="predicted"/>
<organism evidence="3 4">
    <name type="scientific">Anatilimnocola aggregata</name>
    <dbReference type="NCBI Taxonomy" id="2528021"/>
    <lineage>
        <taxon>Bacteria</taxon>
        <taxon>Pseudomonadati</taxon>
        <taxon>Planctomycetota</taxon>
        <taxon>Planctomycetia</taxon>
        <taxon>Pirellulales</taxon>
        <taxon>Pirellulaceae</taxon>
        <taxon>Anatilimnocola</taxon>
    </lineage>
</organism>
<dbReference type="InterPro" id="IPR050742">
    <property type="entry name" value="Helicase_Restrict-Modif_Enz"/>
</dbReference>
<dbReference type="InterPro" id="IPR006935">
    <property type="entry name" value="Helicase/UvrB_N"/>
</dbReference>
<evidence type="ECO:0000313" key="4">
    <source>
        <dbReference type="Proteomes" id="UP000315017"/>
    </source>
</evidence>
<dbReference type="GO" id="GO:0016787">
    <property type="term" value="F:hydrolase activity"/>
    <property type="evidence" value="ECO:0007669"/>
    <property type="project" value="InterPro"/>
</dbReference>
<reference evidence="3 4" key="1">
    <citation type="submission" date="2019-02" db="EMBL/GenBank/DDBJ databases">
        <title>Deep-cultivation of Planctomycetes and their phenomic and genomic characterization uncovers novel biology.</title>
        <authorList>
            <person name="Wiegand S."/>
            <person name="Jogler M."/>
            <person name="Boedeker C."/>
            <person name="Pinto D."/>
            <person name="Vollmers J."/>
            <person name="Rivas-Marin E."/>
            <person name="Kohn T."/>
            <person name="Peeters S.H."/>
            <person name="Heuer A."/>
            <person name="Rast P."/>
            <person name="Oberbeckmann S."/>
            <person name="Bunk B."/>
            <person name="Jeske O."/>
            <person name="Meyerdierks A."/>
            <person name="Storesund J.E."/>
            <person name="Kallscheuer N."/>
            <person name="Luecker S."/>
            <person name="Lage O.M."/>
            <person name="Pohl T."/>
            <person name="Merkel B.J."/>
            <person name="Hornburger P."/>
            <person name="Mueller R.-W."/>
            <person name="Bruemmer F."/>
            <person name="Labrenz M."/>
            <person name="Spormann A.M."/>
            <person name="Op den Camp H."/>
            <person name="Overmann J."/>
            <person name="Amann R."/>
            <person name="Jetten M.S.M."/>
            <person name="Mascher T."/>
            <person name="Medema M.H."/>
            <person name="Devos D.P."/>
            <person name="Kaster A.-K."/>
            <person name="Ovreas L."/>
            <person name="Rohde M."/>
            <person name="Galperin M.Y."/>
            <person name="Jogler C."/>
        </authorList>
    </citation>
    <scope>NUCLEOTIDE SEQUENCE [LARGE SCALE GENOMIC DNA]</scope>
    <source>
        <strain evidence="3 4">ETA_A8</strain>
    </source>
</reference>
<dbReference type="REBASE" id="356593">
    <property type="entry name" value="PbaETAA8ORF9660P"/>
</dbReference>
<keyword evidence="4" id="KW-1185">Reference proteome</keyword>
<dbReference type="Pfam" id="PF04851">
    <property type="entry name" value="ResIII"/>
    <property type="match status" value="1"/>
</dbReference>
<dbReference type="SUPFAM" id="SSF52540">
    <property type="entry name" value="P-loop containing nucleoside triphosphate hydrolases"/>
    <property type="match status" value="2"/>
</dbReference>
<evidence type="ECO:0000313" key="3">
    <source>
        <dbReference type="EMBL" id="QDU25895.1"/>
    </source>
</evidence>
<dbReference type="GO" id="GO:0005829">
    <property type="term" value="C:cytosol"/>
    <property type="evidence" value="ECO:0007669"/>
    <property type="project" value="TreeGrafter"/>
</dbReference>
<dbReference type="PANTHER" id="PTHR47396:SF1">
    <property type="entry name" value="ATP-DEPENDENT HELICASE IRC3-RELATED"/>
    <property type="match status" value="1"/>
</dbReference>
<feature type="compositionally biased region" description="Basic and acidic residues" evidence="1">
    <location>
        <begin position="322"/>
        <end position="334"/>
    </location>
</feature>
<name>A0A517Y6P7_9BACT</name>
<feature type="domain" description="Helicase/UvrB N-terminal" evidence="2">
    <location>
        <begin position="115"/>
        <end position="303"/>
    </location>
</feature>
<dbReference type="AlphaFoldDB" id="A0A517Y6P7"/>
<dbReference type="KEGG" id="aagg:ETAA8_09670"/>
<accession>A0A517Y6P7</accession>
<dbReference type="InterPro" id="IPR027417">
    <property type="entry name" value="P-loop_NTPase"/>
</dbReference>
<dbReference type="EMBL" id="CP036274">
    <property type="protein sequence ID" value="QDU25895.1"/>
    <property type="molecule type" value="Genomic_DNA"/>
</dbReference>
<gene>
    <name evidence="3" type="ORF">ETAA8_09670</name>
</gene>